<reference evidence="2" key="1">
    <citation type="journal article" date="2015" name="Nature">
        <title>Complex archaea that bridge the gap between prokaryotes and eukaryotes.</title>
        <authorList>
            <person name="Spang A."/>
            <person name="Saw J.H."/>
            <person name="Jorgensen S.L."/>
            <person name="Zaremba-Niedzwiedzka K."/>
            <person name="Martijn J."/>
            <person name="Lind A.E."/>
            <person name="van Eijk R."/>
            <person name="Schleper C."/>
            <person name="Guy L."/>
            <person name="Ettema T.J."/>
        </authorList>
    </citation>
    <scope>NUCLEOTIDE SEQUENCE</scope>
</reference>
<sequence>MTQDTAEKAPPTLQELEGKVQRLTQQVTNDTKAALSANDQFVAAVKSGDVDKALEAGESRTKANAARGKSESQLKTATNAVNSQKLSANAGKRADIHDAMRQDKSVVGHVNALINLGAEWVKIEKGEDGTLTINSGGADIKAARKSSGGGGGGGSRGTASWEVDGKSYTSRELIEEHSDMLTDKVAEHFASGNFRAFSMTREAERIHGLLTSQLEGMKTVMGSTLTDKDIQILALESYAASLYMDYRDAQHDRFRNLYVDLATRAWRIHETLVASN</sequence>
<gene>
    <name evidence="2" type="ORF">LCGC14_1054080</name>
</gene>
<dbReference type="AlphaFoldDB" id="A0A0F9MSI8"/>
<organism evidence="2">
    <name type="scientific">marine sediment metagenome</name>
    <dbReference type="NCBI Taxonomy" id="412755"/>
    <lineage>
        <taxon>unclassified sequences</taxon>
        <taxon>metagenomes</taxon>
        <taxon>ecological metagenomes</taxon>
    </lineage>
</organism>
<evidence type="ECO:0000313" key="2">
    <source>
        <dbReference type="EMBL" id="KKN08709.1"/>
    </source>
</evidence>
<evidence type="ECO:0000256" key="1">
    <source>
        <dbReference type="SAM" id="MobiDB-lite"/>
    </source>
</evidence>
<proteinExistence type="predicted"/>
<feature type="region of interest" description="Disordered" evidence="1">
    <location>
        <begin position="143"/>
        <end position="162"/>
    </location>
</feature>
<accession>A0A0F9MSI8</accession>
<name>A0A0F9MSI8_9ZZZZ</name>
<dbReference type="EMBL" id="LAZR01004425">
    <property type="protein sequence ID" value="KKN08709.1"/>
    <property type="molecule type" value="Genomic_DNA"/>
</dbReference>
<comment type="caution">
    <text evidence="2">The sequence shown here is derived from an EMBL/GenBank/DDBJ whole genome shotgun (WGS) entry which is preliminary data.</text>
</comment>
<protein>
    <submittedName>
        <fullName evidence="2">Uncharacterized protein</fullName>
    </submittedName>
</protein>
<feature type="compositionally biased region" description="Gly residues" evidence="1">
    <location>
        <begin position="147"/>
        <end position="156"/>
    </location>
</feature>